<keyword evidence="1" id="KW-0472">Membrane</keyword>
<gene>
    <name evidence="3" type="ORF">NPX13_g8308</name>
</gene>
<proteinExistence type="predicted"/>
<evidence type="ECO:0000256" key="1">
    <source>
        <dbReference type="SAM" id="Phobius"/>
    </source>
</evidence>
<dbReference type="AlphaFoldDB" id="A0A9W8N8N7"/>
<dbReference type="Proteomes" id="UP001148614">
    <property type="component" value="Unassembled WGS sequence"/>
</dbReference>
<feature type="signal peptide" evidence="2">
    <location>
        <begin position="1"/>
        <end position="18"/>
    </location>
</feature>
<evidence type="ECO:0000313" key="4">
    <source>
        <dbReference type="Proteomes" id="UP001148614"/>
    </source>
</evidence>
<keyword evidence="4" id="KW-1185">Reference proteome</keyword>
<name>A0A9W8N8N7_9PEZI</name>
<evidence type="ECO:0000256" key="2">
    <source>
        <dbReference type="SAM" id="SignalP"/>
    </source>
</evidence>
<sequence length="98" mass="10263">MSTNVIFILSFLSAIAFGAPLSTITSQHLPQLPSNFTMPANATLAAINATAEHKGQSPSSSHDSDLSTGSLIGIVLGGLVGLLVILWVAHRLAQRNRQ</sequence>
<protein>
    <submittedName>
        <fullName evidence="3">Uncharacterized protein</fullName>
    </submittedName>
</protein>
<keyword evidence="1" id="KW-1133">Transmembrane helix</keyword>
<comment type="caution">
    <text evidence="3">The sequence shown here is derived from an EMBL/GenBank/DDBJ whole genome shotgun (WGS) entry which is preliminary data.</text>
</comment>
<evidence type="ECO:0000313" key="3">
    <source>
        <dbReference type="EMBL" id="KAJ3563132.1"/>
    </source>
</evidence>
<feature type="transmembrane region" description="Helical" evidence="1">
    <location>
        <begin position="69"/>
        <end position="89"/>
    </location>
</feature>
<dbReference type="EMBL" id="JANPWZ010001802">
    <property type="protein sequence ID" value="KAJ3563132.1"/>
    <property type="molecule type" value="Genomic_DNA"/>
</dbReference>
<organism evidence="3 4">
    <name type="scientific">Xylaria arbuscula</name>
    <dbReference type="NCBI Taxonomy" id="114810"/>
    <lineage>
        <taxon>Eukaryota</taxon>
        <taxon>Fungi</taxon>
        <taxon>Dikarya</taxon>
        <taxon>Ascomycota</taxon>
        <taxon>Pezizomycotina</taxon>
        <taxon>Sordariomycetes</taxon>
        <taxon>Xylariomycetidae</taxon>
        <taxon>Xylariales</taxon>
        <taxon>Xylariaceae</taxon>
        <taxon>Xylaria</taxon>
    </lineage>
</organism>
<reference evidence="3" key="1">
    <citation type="submission" date="2022-07" db="EMBL/GenBank/DDBJ databases">
        <title>Genome Sequence of Xylaria arbuscula.</title>
        <authorList>
            <person name="Buettner E."/>
        </authorList>
    </citation>
    <scope>NUCLEOTIDE SEQUENCE</scope>
    <source>
        <strain evidence="3">VT107</strain>
    </source>
</reference>
<keyword evidence="1" id="KW-0812">Transmembrane</keyword>
<feature type="chain" id="PRO_5040855991" evidence="2">
    <location>
        <begin position="19"/>
        <end position="98"/>
    </location>
</feature>
<keyword evidence="2" id="KW-0732">Signal</keyword>
<accession>A0A9W8N8N7</accession>